<name>A0A1W1E4J8_9ZZZZ</name>
<protein>
    <submittedName>
        <fullName evidence="2">Uncharacterized protein</fullName>
    </submittedName>
</protein>
<feature type="region of interest" description="Disordered" evidence="1">
    <location>
        <begin position="1"/>
        <end position="22"/>
    </location>
</feature>
<dbReference type="EMBL" id="FPHZ01000187">
    <property type="protein sequence ID" value="SFV88884.1"/>
    <property type="molecule type" value="Genomic_DNA"/>
</dbReference>
<gene>
    <name evidence="2" type="ORF">MNB_SUP05-SYMBIONT-5-568</name>
</gene>
<accession>A0A1W1E4J8</accession>
<evidence type="ECO:0000313" key="2">
    <source>
        <dbReference type="EMBL" id="SFV88884.1"/>
    </source>
</evidence>
<proteinExistence type="predicted"/>
<dbReference type="AlphaFoldDB" id="A0A1W1E4J8"/>
<reference evidence="2" key="1">
    <citation type="submission" date="2016-10" db="EMBL/GenBank/DDBJ databases">
        <authorList>
            <person name="de Groot N.N."/>
        </authorList>
    </citation>
    <scope>NUCLEOTIDE SEQUENCE</scope>
</reference>
<organism evidence="2">
    <name type="scientific">hydrothermal vent metagenome</name>
    <dbReference type="NCBI Taxonomy" id="652676"/>
    <lineage>
        <taxon>unclassified sequences</taxon>
        <taxon>metagenomes</taxon>
        <taxon>ecological metagenomes</taxon>
    </lineage>
</organism>
<sequence>MQNQNSFTLTKNRKQKSTEIPASIMVSTKKNFSPKIIEADLTQGFFTD</sequence>
<feature type="compositionally biased region" description="Polar residues" evidence="1">
    <location>
        <begin position="1"/>
        <end position="10"/>
    </location>
</feature>
<evidence type="ECO:0000256" key="1">
    <source>
        <dbReference type="SAM" id="MobiDB-lite"/>
    </source>
</evidence>